<evidence type="ECO:0000313" key="2">
    <source>
        <dbReference type="EMBL" id="KOM55023.1"/>
    </source>
</evidence>
<evidence type="ECO:0000313" key="3">
    <source>
        <dbReference type="Proteomes" id="UP000053144"/>
    </source>
</evidence>
<dbReference type="Gramene" id="KOM55023">
    <property type="protein sequence ID" value="KOM55023"/>
    <property type="gene ID" value="LR48_Vigan10g091500"/>
</dbReference>
<dbReference type="EMBL" id="CM003380">
    <property type="protein sequence ID" value="KOM55023.1"/>
    <property type="molecule type" value="Genomic_DNA"/>
</dbReference>
<reference evidence="3" key="1">
    <citation type="journal article" date="2015" name="Proc. Natl. Acad. Sci. U.S.A.">
        <title>Genome sequencing of adzuki bean (Vigna angularis) provides insight into high starch and low fat accumulation and domestication.</title>
        <authorList>
            <person name="Yang K."/>
            <person name="Tian Z."/>
            <person name="Chen C."/>
            <person name="Luo L."/>
            <person name="Zhao B."/>
            <person name="Wang Z."/>
            <person name="Yu L."/>
            <person name="Li Y."/>
            <person name="Sun Y."/>
            <person name="Li W."/>
            <person name="Chen Y."/>
            <person name="Li Y."/>
            <person name="Zhang Y."/>
            <person name="Ai D."/>
            <person name="Zhao J."/>
            <person name="Shang C."/>
            <person name="Ma Y."/>
            <person name="Wu B."/>
            <person name="Wang M."/>
            <person name="Gao L."/>
            <person name="Sun D."/>
            <person name="Zhang P."/>
            <person name="Guo F."/>
            <person name="Wang W."/>
            <person name="Li Y."/>
            <person name="Wang J."/>
            <person name="Varshney R.K."/>
            <person name="Wang J."/>
            <person name="Ling H.Q."/>
            <person name="Wan P."/>
        </authorList>
    </citation>
    <scope>NUCLEOTIDE SEQUENCE</scope>
    <source>
        <strain evidence="3">cv. Jingnong 6</strain>
    </source>
</reference>
<accession>A0A0L9VJ71</accession>
<dbReference type="AlphaFoldDB" id="A0A0L9VJ71"/>
<proteinExistence type="predicted"/>
<feature type="transmembrane region" description="Helical" evidence="1">
    <location>
        <begin position="12"/>
        <end position="29"/>
    </location>
</feature>
<dbReference type="Proteomes" id="UP000053144">
    <property type="component" value="Chromosome 10"/>
</dbReference>
<name>A0A0L9VJ71_PHAAN</name>
<gene>
    <name evidence="2" type="ORF">LR48_Vigan10g091500</name>
</gene>
<sequence length="63" mass="7010">MQIKNNANHADSFFLALHFPVVLFLPPPIRRLRVLVSLREISPAMELKGSGKILRLNATAEAS</sequence>
<evidence type="ECO:0000256" key="1">
    <source>
        <dbReference type="SAM" id="Phobius"/>
    </source>
</evidence>
<keyword evidence="1" id="KW-0812">Transmembrane</keyword>
<keyword evidence="1" id="KW-0472">Membrane</keyword>
<protein>
    <submittedName>
        <fullName evidence="2">Uncharacterized protein</fullName>
    </submittedName>
</protein>
<organism evidence="2 3">
    <name type="scientific">Phaseolus angularis</name>
    <name type="common">Azuki bean</name>
    <name type="synonym">Vigna angularis</name>
    <dbReference type="NCBI Taxonomy" id="3914"/>
    <lineage>
        <taxon>Eukaryota</taxon>
        <taxon>Viridiplantae</taxon>
        <taxon>Streptophyta</taxon>
        <taxon>Embryophyta</taxon>
        <taxon>Tracheophyta</taxon>
        <taxon>Spermatophyta</taxon>
        <taxon>Magnoliopsida</taxon>
        <taxon>eudicotyledons</taxon>
        <taxon>Gunneridae</taxon>
        <taxon>Pentapetalae</taxon>
        <taxon>rosids</taxon>
        <taxon>fabids</taxon>
        <taxon>Fabales</taxon>
        <taxon>Fabaceae</taxon>
        <taxon>Papilionoideae</taxon>
        <taxon>50 kb inversion clade</taxon>
        <taxon>NPAAA clade</taxon>
        <taxon>indigoferoid/millettioid clade</taxon>
        <taxon>Phaseoleae</taxon>
        <taxon>Vigna</taxon>
    </lineage>
</organism>
<keyword evidence="1" id="KW-1133">Transmembrane helix</keyword>